<dbReference type="InterPro" id="IPR033116">
    <property type="entry name" value="TRYPSIN_SER"/>
</dbReference>
<dbReference type="Proteomes" id="UP001187859">
    <property type="component" value="Unassembled WGS sequence"/>
</dbReference>
<dbReference type="InterPro" id="IPR043504">
    <property type="entry name" value="Peptidase_S1_PA_chymotrypsin"/>
</dbReference>
<evidence type="ECO:0000313" key="6">
    <source>
        <dbReference type="Proteomes" id="UP001187859"/>
    </source>
</evidence>
<evidence type="ECO:0000256" key="2">
    <source>
        <dbReference type="SAM" id="MobiDB-lite"/>
    </source>
</evidence>
<dbReference type="InterPro" id="IPR018114">
    <property type="entry name" value="TRYPSIN_HIS"/>
</dbReference>
<evidence type="ECO:0000256" key="3">
    <source>
        <dbReference type="SAM" id="SignalP"/>
    </source>
</evidence>
<accession>A0AAE4TRB7</accession>
<dbReference type="PROSITE" id="PS50240">
    <property type="entry name" value="TRYPSIN_DOM"/>
    <property type="match status" value="1"/>
</dbReference>
<dbReference type="GO" id="GO:0006508">
    <property type="term" value="P:proteolysis"/>
    <property type="evidence" value="ECO:0007669"/>
    <property type="project" value="UniProtKB-KW"/>
</dbReference>
<evidence type="ECO:0000313" key="5">
    <source>
        <dbReference type="EMBL" id="MDV5393129.1"/>
    </source>
</evidence>
<dbReference type="RefSeq" id="WP_259476977.1">
    <property type="nucleotide sequence ID" value="NZ_CP091834.1"/>
</dbReference>
<reference evidence="5" key="1">
    <citation type="submission" date="2023-05" db="EMBL/GenBank/DDBJ databases">
        <title>Colonisation of extended spectrum b-lactamase- and carbapenemase-producing bacteria on hospital surfaces from low- and middle-income countries.</title>
        <authorList>
            <person name="Nieto-Rosado M."/>
            <person name="Sands K."/>
            <person name="Iregbu K."/>
            <person name="Zahra R."/>
            <person name="Mazarati J.B."/>
            <person name="Mehtar S."/>
            <person name="Barnards-Group B."/>
            <person name="Walsh T.R."/>
        </authorList>
    </citation>
    <scope>NUCLEOTIDE SEQUENCE</scope>
    <source>
        <strain evidence="5">PP-E493</strain>
    </source>
</reference>
<comment type="caution">
    <text evidence="5">The sequence shown here is derived from an EMBL/GenBank/DDBJ whole genome shotgun (WGS) entry which is preliminary data.</text>
</comment>
<dbReference type="PROSITE" id="PS00134">
    <property type="entry name" value="TRYPSIN_HIS"/>
    <property type="match status" value="1"/>
</dbReference>
<protein>
    <submittedName>
        <fullName evidence="5">Trypsin-like serine protease</fullName>
        <ecNumber evidence="5">3.4.21.-</ecNumber>
    </submittedName>
</protein>
<gene>
    <name evidence="5" type="ORF">QM089_23355</name>
</gene>
<organism evidence="5 6">
    <name type="scientific">Shewanella xiamenensis</name>
    <dbReference type="NCBI Taxonomy" id="332186"/>
    <lineage>
        <taxon>Bacteria</taxon>
        <taxon>Pseudomonadati</taxon>
        <taxon>Pseudomonadota</taxon>
        <taxon>Gammaproteobacteria</taxon>
        <taxon>Alteromonadales</taxon>
        <taxon>Shewanellaceae</taxon>
        <taxon>Shewanella</taxon>
    </lineage>
</organism>
<keyword evidence="3" id="KW-0732">Signal</keyword>
<dbReference type="Pfam" id="PF00089">
    <property type="entry name" value="Trypsin"/>
    <property type="match status" value="1"/>
</dbReference>
<dbReference type="EMBL" id="JASGOQ010000003">
    <property type="protein sequence ID" value="MDV5393129.1"/>
    <property type="molecule type" value="Genomic_DNA"/>
</dbReference>
<keyword evidence="1" id="KW-0720">Serine protease</keyword>
<feature type="chain" id="PRO_5042093321" evidence="3">
    <location>
        <begin position="22"/>
        <end position="427"/>
    </location>
</feature>
<dbReference type="GO" id="GO:0004252">
    <property type="term" value="F:serine-type endopeptidase activity"/>
    <property type="evidence" value="ECO:0007669"/>
    <property type="project" value="InterPro"/>
</dbReference>
<dbReference type="AlphaFoldDB" id="A0AAE4TRB7"/>
<proteinExistence type="predicted"/>
<dbReference type="Gene3D" id="2.40.10.10">
    <property type="entry name" value="Trypsin-like serine proteases"/>
    <property type="match status" value="1"/>
</dbReference>
<dbReference type="SUPFAM" id="SSF50494">
    <property type="entry name" value="Trypsin-like serine proteases"/>
    <property type="match status" value="1"/>
</dbReference>
<keyword evidence="1 5" id="KW-0645">Protease</keyword>
<sequence length="427" mass="45726">MKLSKIALAITALTIANSALAVTENYTAVERVSHDSSTVIRGIDWRNGSNGSCTGTVIAGRWVLTAAHCGKGTYINSAYGNGASVLNTYVQTGWSVDNMKLMDVAFWELSSAIQHSDFTPISTVTPADNALLRVYGFGGTGTNLGYAQLRPLANWHWGGDFAPYTNTLGEECYTMPYAILDDGYCERIPPSLMVTYQIGQGTTTSGDSGSAYLNELGYAVSVTHSNSPWDIAGATWEYHATEPTDADYYKEVASPDYELVGDGGYSNRLAFPLTQQFILETINGWNFPSWVKSVKTGETVTVKVQSLHTENVNLLNTISYTGDVTVDINSISCFAPEQDDVKAAHHSADSVAPFEVCQMKVTSNGGQGEITLDGQQSIRVNAWEVTPDNGNGGNTGGSKEESGSSGGSLGYSLIALLGLAFSRKLKK</sequence>
<name>A0AAE4TRB7_9GAMM</name>
<feature type="domain" description="Peptidase S1" evidence="4">
    <location>
        <begin position="53"/>
        <end position="296"/>
    </location>
</feature>
<keyword evidence="1 5" id="KW-0378">Hydrolase</keyword>
<evidence type="ECO:0000256" key="1">
    <source>
        <dbReference type="RuleBase" id="RU363034"/>
    </source>
</evidence>
<evidence type="ECO:0000259" key="4">
    <source>
        <dbReference type="PROSITE" id="PS50240"/>
    </source>
</evidence>
<dbReference type="InterPro" id="IPR001254">
    <property type="entry name" value="Trypsin_dom"/>
</dbReference>
<dbReference type="EC" id="3.4.21.-" evidence="5"/>
<dbReference type="PROSITE" id="PS00135">
    <property type="entry name" value="TRYPSIN_SER"/>
    <property type="match status" value="1"/>
</dbReference>
<feature type="signal peptide" evidence="3">
    <location>
        <begin position="1"/>
        <end position="21"/>
    </location>
</feature>
<dbReference type="InterPro" id="IPR009003">
    <property type="entry name" value="Peptidase_S1_PA"/>
</dbReference>
<feature type="region of interest" description="Disordered" evidence="2">
    <location>
        <begin position="384"/>
        <end position="406"/>
    </location>
</feature>